<dbReference type="Proteomes" id="UP001642540">
    <property type="component" value="Unassembled WGS sequence"/>
</dbReference>
<evidence type="ECO:0000313" key="2">
    <source>
        <dbReference type="EMBL" id="CAL8083382.1"/>
    </source>
</evidence>
<organism evidence="2 3">
    <name type="scientific">Orchesella dallaii</name>
    <dbReference type="NCBI Taxonomy" id="48710"/>
    <lineage>
        <taxon>Eukaryota</taxon>
        <taxon>Metazoa</taxon>
        <taxon>Ecdysozoa</taxon>
        <taxon>Arthropoda</taxon>
        <taxon>Hexapoda</taxon>
        <taxon>Collembola</taxon>
        <taxon>Entomobryomorpha</taxon>
        <taxon>Entomobryoidea</taxon>
        <taxon>Orchesellidae</taxon>
        <taxon>Orchesellinae</taxon>
        <taxon>Orchesella</taxon>
    </lineage>
</organism>
<evidence type="ECO:0000256" key="1">
    <source>
        <dbReference type="SAM" id="MobiDB-lite"/>
    </source>
</evidence>
<sequence>MNWIGGSLARLKAQQMLNRERFPNRVRVRHNEGEPRTEENSDGEIDEETDNGILEDNEDHLNQQQRSRRASRKKNHAEPDAESKRELDYAALGYELVAPSPVQRRVVPLLEFIEKEFPHGHVVSLQLSHQMDIAATPMSIPSSETRRPIGNCPSGTTSPYSPSQTSEASSRRTTPHENSTVGNDRTLFSHLSSSSSSTII</sequence>
<accession>A0ABP1PZG9</accession>
<feature type="compositionally biased region" description="Basic residues" evidence="1">
    <location>
        <begin position="66"/>
        <end position="75"/>
    </location>
</feature>
<feature type="compositionally biased region" description="Acidic residues" evidence="1">
    <location>
        <begin position="40"/>
        <end position="58"/>
    </location>
</feature>
<gene>
    <name evidence="2" type="ORF">ODALV1_LOCUS5468</name>
</gene>
<comment type="caution">
    <text evidence="2">The sequence shown here is derived from an EMBL/GenBank/DDBJ whole genome shotgun (WGS) entry which is preliminary data.</text>
</comment>
<feature type="region of interest" description="Disordered" evidence="1">
    <location>
        <begin position="19"/>
        <end position="84"/>
    </location>
</feature>
<protein>
    <submittedName>
        <fullName evidence="2">Uncharacterized protein</fullName>
    </submittedName>
</protein>
<evidence type="ECO:0000313" key="3">
    <source>
        <dbReference type="Proteomes" id="UP001642540"/>
    </source>
</evidence>
<proteinExistence type="predicted"/>
<name>A0ABP1PZG9_9HEXA</name>
<dbReference type="EMBL" id="CAXLJM020000016">
    <property type="protein sequence ID" value="CAL8083382.1"/>
    <property type="molecule type" value="Genomic_DNA"/>
</dbReference>
<feature type="region of interest" description="Disordered" evidence="1">
    <location>
        <begin position="138"/>
        <end position="200"/>
    </location>
</feature>
<feature type="compositionally biased region" description="Basic and acidic residues" evidence="1">
    <location>
        <begin position="19"/>
        <end position="39"/>
    </location>
</feature>
<reference evidence="2 3" key="1">
    <citation type="submission" date="2024-08" db="EMBL/GenBank/DDBJ databases">
        <authorList>
            <person name="Cucini C."/>
            <person name="Frati F."/>
        </authorList>
    </citation>
    <scope>NUCLEOTIDE SEQUENCE [LARGE SCALE GENOMIC DNA]</scope>
</reference>
<keyword evidence="3" id="KW-1185">Reference proteome</keyword>
<feature type="compositionally biased region" description="Polar residues" evidence="1">
    <location>
        <begin position="153"/>
        <end position="183"/>
    </location>
</feature>